<reference evidence="4" key="1">
    <citation type="submission" date="2018-11" db="EMBL/GenBank/DDBJ databases">
        <title>Comparative genomics of Parolsenella catena and Libanicoccus massiliensis: Reclassification of Libanicoccus massiliensis as Parolsenella massiliensis comb. nov.</title>
        <authorList>
            <person name="Sakamoto M."/>
            <person name="Ikeyama N."/>
            <person name="Murakami T."/>
            <person name="Mori H."/>
            <person name="Yuki M."/>
            <person name="Ohkuma M."/>
        </authorList>
    </citation>
    <scope>NUCLEOTIDE SEQUENCE [LARGE SCALE GENOMIC DNA]</scope>
    <source>
        <strain evidence="4">JCM 31932</strain>
    </source>
</reference>
<dbReference type="Pfam" id="PF01266">
    <property type="entry name" value="DAO"/>
    <property type="match status" value="1"/>
</dbReference>
<dbReference type="InterPro" id="IPR023753">
    <property type="entry name" value="FAD/NAD-binding_dom"/>
</dbReference>
<dbReference type="EMBL" id="AP019367">
    <property type="protein sequence ID" value="BBH50307.1"/>
    <property type="molecule type" value="Genomic_DNA"/>
</dbReference>
<gene>
    <name evidence="3" type="ORF">Pcatena_08940</name>
</gene>
<feature type="domain" description="FAD/NAD(P)-binding" evidence="2">
    <location>
        <begin position="519"/>
        <end position="824"/>
    </location>
</feature>
<dbReference type="SUPFAM" id="SSF54373">
    <property type="entry name" value="FAD-linked reductases, C-terminal domain"/>
    <property type="match status" value="1"/>
</dbReference>
<dbReference type="AlphaFoldDB" id="A0A3G9JXT7"/>
<feature type="domain" description="FAD dependent oxidoreductase" evidence="1">
    <location>
        <begin position="22"/>
        <end position="372"/>
    </location>
</feature>
<dbReference type="InterPro" id="IPR006076">
    <property type="entry name" value="FAD-dep_OxRdtase"/>
</dbReference>
<evidence type="ECO:0000313" key="3">
    <source>
        <dbReference type="EMBL" id="BBH50307.1"/>
    </source>
</evidence>
<keyword evidence="4" id="KW-1185">Reference proteome</keyword>
<dbReference type="SUPFAM" id="SSF51905">
    <property type="entry name" value="FAD/NAD(P)-binding domain"/>
    <property type="match status" value="2"/>
</dbReference>
<evidence type="ECO:0000259" key="1">
    <source>
        <dbReference type="Pfam" id="PF01266"/>
    </source>
</evidence>
<dbReference type="PRINTS" id="PR00368">
    <property type="entry name" value="FADPNR"/>
</dbReference>
<dbReference type="InterPro" id="IPR052745">
    <property type="entry name" value="G3P_Oxidase/Oxidoreductase"/>
</dbReference>
<accession>A0A3G9JXT7</accession>
<dbReference type="InterPro" id="IPR041854">
    <property type="entry name" value="BFD-like_2Fe2S-bd_dom_sf"/>
</dbReference>
<dbReference type="Gene3D" id="1.10.10.1100">
    <property type="entry name" value="BFD-like [2Fe-2S]-binding domain"/>
    <property type="match status" value="1"/>
</dbReference>
<evidence type="ECO:0000313" key="4">
    <source>
        <dbReference type="Proteomes" id="UP000273154"/>
    </source>
</evidence>
<dbReference type="InterPro" id="IPR036188">
    <property type="entry name" value="FAD/NAD-bd_sf"/>
</dbReference>
<sequence>MSEDATPSLGIACPGIARGAYDVAIIGAGVAGCCCARELARTSGSLLVLEAGDDIACGATRANSGIVHAGYDPEPGTLKARYNVEGSRLYPMWAAELGFSYVRNESLVVGFDERDERALVALSLRGAENGVEGLSVIDGEEARRLEPNLSAEVTCALRVRTGGICDPYEVALTALENAVQNGAEVAFDARVTSLERVRGGYVIGLAGGGRVCARAVVNAAGVHSAELHNLVCARKLQIIPVRGDYLLYDPTLGPTFSRTIFQVPTTAGKGVLVSPTVHGNLFVGPSAEPQADADSVATSRRGLTAILEGARRTWPQASSRGVITNFAGVRAKGAGHDFVIGEPDDAPGFFDVACLESPGLTSAPAVAVDIARRVARRLNLGARPDFEPRRAPKRRLARMDADQRTRAMREDPAWGHVVCRCSPVSEHEVVRELHGTLPVLCLDALKWRTGATMGRCHGGFCTPELLRIVSRELGVEPSRVEKRLRGSWIVSRSRPGYARLAAAACDEAAVDVPEPAQVYDVVVVGGGAAGMAAAASARAAGASVALIDREASLGGIMRQCIHNGFGLKRFSEELTGPEFASREAALLDGVDVWSSSSVLALHPGVLHELEVVCPGGARFVRARSVVLACGSRERGFGALGIAGDRPSGIYTAGSAQALINLHGCLPGRRAVILGSGDIGLIMARRMTLEGMEVEGVYELLDHPSGLKRNIVQCLDDFGIPLHLSHTVVATHGAGRLESVDIAAVDPATRRAIEGTEQNVACDTLVLSCGLIPENELAREAGVALSPVTEGALVDDRLETSIPGVFACGNALHVHDLADLAAAEGDAAGAAGASSARSGRVASSDPVVPVEPGPGVRYVVPQRLHGGGCPVTLSFRVSDVARDVSLEAVAELADGGEMTLRSRRARVVLPAEMERLEVTVSPEAALVASRVVVRVASASQKRGDA</sequence>
<evidence type="ECO:0008006" key="5">
    <source>
        <dbReference type="Google" id="ProtNLM"/>
    </source>
</evidence>
<dbReference type="GO" id="GO:0016491">
    <property type="term" value="F:oxidoreductase activity"/>
    <property type="evidence" value="ECO:0007669"/>
    <property type="project" value="InterPro"/>
</dbReference>
<name>A0A3G9JXT7_9ACTN</name>
<dbReference type="Pfam" id="PF07992">
    <property type="entry name" value="Pyr_redox_2"/>
    <property type="match status" value="1"/>
</dbReference>
<dbReference type="Gene3D" id="3.50.50.60">
    <property type="entry name" value="FAD/NAD(P)-binding domain"/>
    <property type="match status" value="3"/>
</dbReference>
<protein>
    <recommendedName>
        <fullName evidence="5">FAD-dependent oxidoreductase</fullName>
    </recommendedName>
</protein>
<dbReference type="Gene3D" id="3.30.9.10">
    <property type="entry name" value="D-Amino Acid Oxidase, subunit A, domain 2"/>
    <property type="match status" value="1"/>
</dbReference>
<dbReference type="CDD" id="cd19946">
    <property type="entry name" value="GlpA-like_Fer2_BFD-like"/>
    <property type="match status" value="1"/>
</dbReference>
<dbReference type="GeneID" id="88849758"/>
<dbReference type="PANTHER" id="PTHR42720:SF1">
    <property type="entry name" value="GLYCEROL 3-PHOSPHATE OXIDASE"/>
    <property type="match status" value="1"/>
</dbReference>
<organism evidence="3 4">
    <name type="scientific">Parolsenella catena</name>
    <dbReference type="NCBI Taxonomy" id="2003188"/>
    <lineage>
        <taxon>Bacteria</taxon>
        <taxon>Bacillati</taxon>
        <taxon>Actinomycetota</taxon>
        <taxon>Coriobacteriia</taxon>
        <taxon>Coriobacteriales</taxon>
        <taxon>Atopobiaceae</taxon>
        <taxon>Parolsenella</taxon>
    </lineage>
</organism>
<dbReference type="PANTHER" id="PTHR42720">
    <property type="entry name" value="GLYCEROL-3-PHOSPHATE DEHYDROGENASE"/>
    <property type="match status" value="1"/>
</dbReference>
<dbReference type="KEGG" id="pcat:Pcatena_08940"/>
<proteinExistence type="predicted"/>
<dbReference type="RefSeq" id="WP_172596375.1">
    <property type="nucleotide sequence ID" value="NZ_AP019367.1"/>
</dbReference>
<dbReference type="Proteomes" id="UP000273154">
    <property type="component" value="Chromosome"/>
</dbReference>
<evidence type="ECO:0000259" key="2">
    <source>
        <dbReference type="Pfam" id="PF07992"/>
    </source>
</evidence>
<dbReference type="PRINTS" id="PR00411">
    <property type="entry name" value="PNDRDTASEI"/>
</dbReference>